<evidence type="ECO:0000256" key="1">
    <source>
        <dbReference type="SAM" id="Phobius"/>
    </source>
</evidence>
<evidence type="ECO:0000313" key="2">
    <source>
        <dbReference type="EMBL" id="MDA0181719.1"/>
    </source>
</evidence>
<dbReference type="AlphaFoldDB" id="A0A9X3NAV9"/>
<gene>
    <name evidence="2" type="ORF">OJ997_15550</name>
</gene>
<dbReference type="Proteomes" id="UP001147653">
    <property type="component" value="Unassembled WGS sequence"/>
</dbReference>
<sequence length="169" mass="16112">MATSPGALGEGDATGLEIGVAVAVAVAVGVAVAVAVALAVAVGVVVALAVAVGVVVAVAAGVTVGVAVTAGEVSSGAGHTVGSGDALVVGWSPVPDAGAADRISSPAFDGAGAPNAGVGTVTRRVAAAQSFPRVRSPRGRTHTRAFHVPGRGEAIRTTCRARPRARSAP</sequence>
<name>A0A9X3NAV9_9ACTN</name>
<reference evidence="2" key="1">
    <citation type="submission" date="2022-10" db="EMBL/GenBank/DDBJ databases">
        <title>The WGS of Solirubrobacter phytolaccae KCTC 29190.</title>
        <authorList>
            <person name="Jiang Z."/>
        </authorList>
    </citation>
    <scope>NUCLEOTIDE SEQUENCE</scope>
    <source>
        <strain evidence="2">KCTC 29190</strain>
    </source>
</reference>
<protein>
    <submittedName>
        <fullName evidence="2">Uncharacterized protein</fullName>
    </submittedName>
</protein>
<keyword evidence="3" id="KW-1185">Reference proteome</keyword>
<proteinExistence type="predicted"/>
<comment type="caution">
    <text evidence="2">The sequence shown here is derived from an EMBL/GenBank/DDBJ whole genome shotgun (WGS) entry which is preliminary data.</text>
</comment>
<evidence type="ECO:0000313" key="3">
    <source>
        <dbReference type="Proteomes" id="UP001147653"/>
    </source>
</evidence>
<dbReference type="RefSeq" id="WP_270026067.1">
    <property type="nucleotide sequence ID" value="NZ_JAPDDP010000025.1"/>
</dbReference>
<feature type="transmembrane region" description="Helical" evidence="1">
    <location>
        <begin position="18"/>
        <end position="38"/>
    </location>
</feature>
<accession>A0A9X3NAV9</accession>
<keyword evidence="1" id="KW-0472">Membrane</keyword>
<feature type="transmembrane region" description="Helical" evidence="1">
    <location>
        <begin position="45"/>
        <end position="68"/>
    </location>
</feature>
<organism evidence="2 3">
    <name type="scientific">Solirubrobacter phytolaccae</name>
    <dbReference type="NCBI Taxonomy" id="1404360"/>
    <lineage>
        <taxon>Bacteria</taxon>
        <taxon>Bacillati</taxon>
        <taxon>Actinomycetota</taxon>
        <taxon>Thermoleophilia</taxon>
        <taxon>Solirubrobacterales</taxon>
        <taxon>Solirubrobacteraceae</taxon>
        <taxon>Solirubrobacter</taxon>
    </lineage>
</organism>
<keyword evidence="1" id="KW-1133">Transmembrane helix</keyword>
<keyword evidence="1" id="KW-0812">Transmembrane</keyword>
<dbReference type="EMBL" id="JAPDDP010000025">
    <property type="protein sequence ID" value="MDA0181719.1"/>
    <property type="molecule type" value="Genomic_DNA"/>
</dbReference>